<dbReference type="InterPro" id="IPR001412">
    <property type="entry name" value="aa-tRNA-synth_I_CS"/>
</dbReference>
<accession>V7PTZ2</accession>
<protein>
    <recommendedName>
        <fullName evidence="9">Tryptophan--tRNA ligase</fullName>
    </recommendedName>
</protein>
<comment type="similarity">
    <text evidence="6">Belongs to the class-I aminoacyl-tRNA synthetase family.</text>
</comment>
<dbReference type="SUPFAM" id="SSF52374">
    <property type="entry name" value="Nucleotidylyl transferase"/>
    <property type="match status" value="1"/>
</dbReference>
<proteinExistence type="inferred from homology"/>
<dbReference type="Pfam" id="PF00579">
    <property type="entry name" value="tRNA-synt_1b"/>
    <property type="match status" value="1"/>
</dbReference>
<evidence type="ECO:0000256" key="4">
    <source>
        <dbReference type="ARBA" id="ARBA00022917"/>
    </source>
</evidence>
<evidence type="ECO:0000256" key="6">
    <source>
        <dbReference type="RuleBase" id="RU363036"/>
    </source>
</evidence>
<dbReference type="Proteomes" id="UP000018538">
    <property type="component" value="Unassembled WGS sequence"/>
</dbReference>
<keyword evidence="4 6" id="KW-0648">Protein biosynthesis</keyword>
<keyword evidence="8" id="KW-1185">Reference proteome</keyword>
<reference evidence="7 8" key="1">
    <citation type="submission" date="2013-11" db="EMBL/GenBank/DDBJ databases">
        <title>The Genome Sequence of Plasmodium yoelii 17X.</title>
        <authorList>
            <consortium name="The Broad Institute Genomics Platform"/>
            <consortium name="The Broad Institute Genome Sequencing Center for Infectious Disease"/>
            <person name="Neafsey D."/>
            <person name="Adams J."/>
            <person name="Walker B."/>
            <person name="Young S.K."/>
            <person name="Zeng Q."/>
            <person name="Gargeya S."/>
            <person name="Fitzgerald M."/>
            <person name="Haas B."/>
            <person name="Abouelleil A."/>
            <person name="Alvarado L."/>
            <person name="Chapman S.B."/>
            <person name="Gainer-Dewar J."/>
            <person name="Goldberg J."/>
            <person name="Griggs A."/>
            <person name="Gujja S."/>
            <person name="Hansen M."/>
            <person name="Howarth C."/>
            <person name="Imamovic A."/>
            <person name="Ireland A."/>
            <person name="Larimer J."/>
            <person name="McCowan C."/>
            <person name="Murphy C."/>
            <person name="Pearson M."/>
            <person name="Poon T.W."/>
            <person name="Priest M."/>
            <person name="Roberts A."/>
            <person name="Saif S."/>
            <person name="Shea T."/>
            <person name="Sykes S."/>
            <person name="Wortman J."/>
            <person name="Nusbaum C."/>
            <person name="Birren B."/>
        </authorList>
    </citation>
    <scope>NUCLEOTIDE SEQUENCE [LARGE SCALE GENOMIC DNA]</scope>
    <source>
        <strain evidence="7 8">17X</strain>
    </source>
</reference>
<dbReference type="Gene3D" id="1.10.240.10">
    <property type="entry name" value="Tyrosyl-Transfer RNA Synthetase"/>
    <property type="match status" value="1"/>
</dbReference>
<sequence length="580" mass="69010">MKKGKIILLYFLIVIHINFYKNVKIKKKWGNIFYIYNTPQINKQKRNFQLKNSCTFLTGIKPSGSIHLGNYVGCLSPIINLELQKREDYTNNVKNDKSCEIKMGKINGMNKMNKMNKIILIADLHSLTNINNIFSLKQNVLDSVKTIISLIINMYVKKKNYIDIYINDINIKHIIKHLNINIKDDINIQNLLSYNGDNMYLNLYNEQKYVNSNMINSSKIYEQKDIFTSHHSKLNRNRQNDNYKFYKKSNIKQIHYFYIIKQSDIQQHTSLYYLINSFIPINILNSHIHIKASENKKTFSLFSYPNLMLSDIMLYKPHYLIIGLDQKKNIEIIKKISKKINTSLNKHIIKLPKIYSSKFNVEIMNLDGHNKMSKDKELSTCQNLHKVIYLFDNKDIIEEKIRKAKTDNYNTLIYAKHDQKEINNLINIYLFFFYHQIKNIYYNINNSKDSTNQFCFLQNSLFLNNIKQNCISHPTNVYKQNGQNGQNEKNEQIIFKKCNINPNFNASVINDILSTYNNNYQHFKYDLSQLIYKHFIFSKYCYEKLYSEHRLINYLLKIGKQCLYQKASRTYKNFKKNLNI</sequence>
<keyword evidence="1 6" id="KW-0436">Ligase</keyword>
<evidence type="ECO:0008006" key="9">
    <source>
        <dbReference type="Google" id="ProtNLM"/>
    </source>
</evidence>
<dbReference type="GO" id="GO:0004830">
    <property type="term" value="F:tryptophan-tRNA ligase activity"/>
    <property type="evidence" value="ECO:0007669"/>
    <property type="project" value="TreeGrafter"/>
</dbReference>
<dbReference type="Gene3D" id="3.40.50.620">
    <property type="entry name" value="HUPs"/>
    <property type="match status" value="2"/>
</dbReference>
<dbReference type="OrthoDB" id="15808at2759"/>
<gene>
    <name evidence="7" type="ORF">YYC_01817</name>
</gene>
<evidence type="ECO:0000313" key="7">
    <source>
        <dbReference type="EMBL" id="ETB62092.1"/>
    </source>
</evidence>
<dbReference type="InterPro" id="IPR002305">
    <property type="entry name" value="aa-tRNA-synth_Ic"/>
</dbReference>
<dbReference type="GO" id="GO:0005524">
    <property type="term" value="F:ATP binding"/>
    <property type="evidence" value="ECO:0007669"/>
    <property type="project" value="UniProtKB-KW"/>
</dbReference>
<evidence type="ECO:0000313" key="8">
    <source>
        <dbReference type="Proteomes" id="UP000018538"/>
    </source>
</evidence>
<evidence type="ECO:0000256" key="1">
    <source>
        <dbReference type="ARBA" id="ARBA00022598"/>
    </source>
</evidence>
<dbReference type="AlphaFoldDB" id="V7PTZ2"/>
<dbReference type="InterPro" id="IPR014729">
    <property type="entry name" value="Rossmann-like_a/b/a_fold"/>
</dbReference>
<keyword evidence="5 6" id="KW-0030">Aminoacyl-tRNA synthetase</keyword>
<name>V7PTZ2_PLAYE</name>
<dbReference type="PANTHER" id="PTHR43766:SF1">
    <property type="entry name" value="TRYPTOPHAN--TRNA LIGASE, MITOCHONDRIAL"/>
    <property type="match status" value="1"/>
</dbReference>
<dbReference type="GO" id="GO:0005739">
    <property type="term" value="C:mitochondrion"/>
    <property type="evidence" value="ECO:0007669"/>
    <property type="project" value="TreeGrafter"/>
</dbReference>
<dbReference type="InterPro" id="IPR050203">
    <property type="entry name" value="Trp-tRNA_synthetase"/>
</dbReference>
<organism evidence="7 8">
    <name type="scientific">Plasmodium yoelii 17X</name>
    <dbReference type="NCBI Taxonomy" id="1323249"/>
    <lineage>
        <taxon>Eukaryota</taxon>
        <taxon>Sar</taxon>
        <taxon>Alveolata</taxon>
        <taxon>Apicomplexa</taxon>
        <taxon>Aconoidasida</taxon>
        <taxon>Haemosporida</taxon>
        <taxon>Plasmodiidae</taxon>
        <taxon>Plasmodium</taxon>
        <taxon>Plasmodium (Vinckeia)</taxon>
    </lineage>
</organism>
<evidence type="ECO:0000256" key="3">
    <source>
        <dbReference type="ARBA" id="ARBA00022840"/>
    </source>
</evidence>
<evidence type="ECO:0000256" key="2">
    <source>
        <dbReference type="ARBA" id="ARBA00022741"/>
    </source>
</evidence>
<dbReference type="GO" id="GO:0006436">
    <property type="term" value="P:tryptophanyl-tRNA aminoacylation"/>
    <property type="evidence" value="ECO:0007669"/>
    <property type="project" value="TreeGrafter"/>
</dbReference>
<keyword evidence="2 6" id="KW-0547">Nucleotide-binding</keyword>
<keyword evidence="3 6" id="KW-0067">ATP-binding</keyword>
<evidence type="ECO:0000256" key="5">
    <source>
        <dbReference type="ARBA" id="ARBA00023146"/>
    </source>
</evidence>
<dbReference type="EMBL" id="KI635736">
    <property type="protein sequence ID" value="ETB62092.1"/>
    <property type="molecule type" value="Genomic_DNA"/>
</dbReference>
<dbReference type="PROSITE" id="PS00178">
    <property type="entry name" value="AA_TRNA_LIGASE_I"/>
    <property type="match status" value="1"/>
</dbReference>
<dbReference type="PANTHER" id="PTHR43766">
    <property type="entry name" value="TRYPTOPHAN--TRNA LIGASE, MITOCHONDRIAL"/>
    <property type="match status" value="1"/>
</dbReference>